<keyword evidence="2" id="KW-1185">Reference proteome</keyword>
<organism evidence="1 2">
    <name type="scientific">Allorhodopirellula solitaria</name>
    <dbReference type="NCBI Taxonomy" id="2527987"/>
    <lineage>
        <taxon>Bacteria</taxon>
        <taxon>Pseudomonadati</taxon>
        <taxon>Planctomycetota</taxon>
        <taxon>Planctomycetia</taxon>
        <taxon>Pirellulales</taxon>
        <taxon>Pirellulaceae</taxon>
        <taxon>Allorhodopirellula</taxon>
    </lineage>
</organism>
<dbReference type="AlphaFoldDB" id="A0A5C5YI02"/>
<evidence type="ECO:0000313" key="1">
    <source>
        <dbReference type="EMBL" id="TWT73862.1"/>
    </source>
</evidence>
<gene>
    <name evidence="1" type="ORF">CA85_07430</name>
</gene>
<dbReference type="RefSeq" id="WP_261344702.1">
    <property type="nucleotide sequence ID" value="NZ_SJPK01000002.1"/>
</dbReference>
<sequence length="41" mass="4359">MKGKTIRIFLADGAASGVLTAEIINWTGKVMVSPRARLASK</sequence>
<accession>A0A5C5YI02</accession>
<protein>
    <submittedName>
        <fullName evidence="1">Uncharacterized protein</fullName>
    </submittedName>
</protein>
<comment type="caution">
    <text evidence="1">The sequence shown here is derived from an EMBL/GenBank/DDBJ whole genome shotgun (WGS) entry which is preliminary data.</text>
</comment>
<name>A0A5C5YI02_9BACT</name>
<proteinExistence type="predicted"/>
<reference evidence="1 2" key="1">
    <citation type="submission" date="2019-02" db="EMBL/GenBank/DDBJ databases">
        <title>Deep-cultivation of Planctomycetes and their phenomic and genomic characterization uncovers novel biology.</title>
        <authorList>
            <person name="Wiegand S."/>
            <person name="Jogler M."/>
            <person name="Boedeker C."/>
            <person name="Pinto D."/>
            <person name="Vollmers J."/>
            <person name="Rivas-Marin E."/>
            <person name="Kohn T."/>
            <person name="Peeters S.H."/>
            <person name="Heuer A."/>
            <person name="Rast P."/>
            <person name="Oberbeckmann S."/>
            <person name="Bunk B."/>
            <person name="Jeske O."/>
            <person name="Meyerdierks A."/>
            <person name="Storesund J.E."/>
            <person name="Kallscheuer N."/>
            <person name="Luecker S."/>
            <person name="Lage O.M."/>
            <person name="Pohl T."/>
            <person name="Merkel B.J."/>
            <person name="Hornburger P."/>
            <person name="Mueller R.-W."/>
            <person name="Bruemmer F."/>
            <person name="Labrenz M."/>
            <person name="Spormann A.M."/>
            <person name="Op Den Camp H."/>
            <person name="Overmann J."/>
            <person name="Amann R."/>
            <person name="Jetten M.S.M."/>
            <person name="Mascher T."/>
            <person name="Medema M.H."/>
            <person name="Devos D.P."/>
            <person name="Kaster A.-K."/>
            <person name="Ovreas L."/>
            <person name="Rohde M."/>
            <person name="Galperin M.Y."/>
            <person name="Jogler C."/>
        </authorList>
    </citation>
    <scope>NUCLEOTIDE SEQUENCE [LARGE SCALE GENOMIC DNA]</scope>
    <source>
        <strain evidence="1 2">CA85</strain>
    </source>
</reference>
<dbReference type="EMBL" id="SJPK01000002">
    <property type="protein sequence ID" value="TWT73862.1"/>
    <property type="molecule type" value="Genomic_DNA"/>
</dbReference>
<dbReference type="Proteomes" id="UP000318053">
    <property type="component" value="Unassembled WGS sequence"/>
</dbReference>
<evidence type="ECO:0000313" key="2">
    <source>
        <dbReference type="Proteomes" id="UP000318053"/>
    </source>
</evidence>